<name>A0ABW5QEX3_9HYPH</name>
<organism evidence="1 2">
    <name type="scientific">Devosia albogilva</name>
    <dbReference type="NCBI Taxonomy" id="429726"/>
    <lineage>
        <taxon>Bacteria</taxon>
        <taxon>Pseudomonadati</taxon>
        <taxon>Pseudomonadota</taxon>
        <taxon>Alphaproteobacteria</taxon>
        <taxon>Hyphomicrobiales</taxon>
        <taxon>Devosiaceae</taxon>
        <taxon>Devosia</taxon>
    </lineage>
</organism>
<protein>
    <submittedName>
        <fullName evidence="1">Uncharacterized protein</fullName>
    </submittedName>
</protein>
<accession>A0ABW5QEX3</accession>
<dbReference type="Proteomes" id="UP001597521">
    <property type="component" value="Unassembled WGS sequence"/>
</dbReference>
<evidence type="ECO:0000313" key="1">
    <source>
        <dbReference type="EMBL" id="MFD2646353.1"/>
    </source>
</evidence>
<dbReference type="RefSeq" id="WP_386830901.1">
    <property type="nucleotide sequence ID" value="NZ_JBHUNP010000001.1"/>
</dbReference>
<gene>
    <name evidence="1" type="ORF">ACFSX5_00930</name>
</gene>
<comment type="caution">
    <text evidence="1">The sequence shown here is derived from an EMBL/GenBank/DDBJ whole genome shotgun (WGS) entry which is preliminary data.</text>
</comment>
<keyword evidence="2" id="KW-1185">Reference proteome</keyword>
<reference evidence="2" key="1">
    <citation type="journal article" date="2019" name="Int. J. Syst. Evol. Microbiol.">
        <title>The Global Catalogue of Microorganisms (GCM) 10K type strain sequencing project: providing services to taxonomists for standard genome sequencing and annotation.</title>
        <authorList>
            <consortium name="The Broad Institute Genomics Platform"/>
            <consortium name="The Broad Institute Genome Sequencing Center for Infectious Disease"/>
            <person name="Wu L."/>
            <person name="Ma J."/>
        </authorList>
    </citation>
    <scope>NUCLEOTIDE SEQUENCE [LARGE SCALE GENOMIC DNA]</scope>
    <source>
        <strain evidence="2">CCM 7427</strain>
    </source>
</reference>
<proteinExistence type="predicted"/>
<evidence type="ECO:0000313" key="2">
    <source>
        <dbReference type="Proteomes" id="UP001597521"/>
    </source>
</evidence>
<sequence length="40" mass="4385">MRVVEEARMGDSEGAYASMTHLLNIAVVDLGIGQAWLHSR</sequence>
<dbReference type="EMBL" id="JBHUNP010000001">
    <property type="protein sequence ID" value="MFD2646353.1"/>
    <property type="molecule type" value="Genomic_DNA"/>
</dbReference>